<keyword evidence="2" id="KW-1185">Reference proteome</keyword>
<proteinExistence type="predicted"/>
<feature type="non-terminal residue" evidence="1">
    <location>
        <position position="1"/>
    </location>
</feature>
<evidence type="ECO:0000313" key="1">
    <source>
        <dbReference type="EMBL" id="CAG8581429.1"/>
    </source>
</evidence>
<reference evidence="1" key="1">
    <citation type="submission" date="2021-06" db="EMBL/GenBank/DDBJ databases">
        <authorList>
            <person name="Kallberg Y."/>
            <person name="Tangrot J."/>
            <person name="Rosling A."/>
        </authorList>
    </citation>
    <scope>NUCLEOTIDE SEQUENCE</scope>
    <source>
        <strain evidence="1">28 12/20/2015</strain>
    </source>
</reference>
<evidence type="ECO:0000313" key="2">
    <source>
        <dbReference type="Proteomes" id="UP000789366"/>
    </source>
</evidence>
<sequence length="168" mass="19318">EILILLEPIETATKLLSATSYPTISDIRLVFLSTQYFLDRYIEQDEFSQKMVAASINQKLEEYWNIMNRSSVISAVLDPHAKLKTSSKTEAITAKRTVQEILDHYTYEYQQTSSPPMNTNDNPIKTAQKFFWNLHNKFEAEELPNNTPDELSTTNIIQITRVVAALRS</sequence>
<comment type="caution">
    <text evidence="1">The sequence shown here is derived from an EMBL/GenBank/DDBJ whole genome shotgun (WGS) entry which is preliminary data.</text>
</comment>
<dbReference type="EMBL" id="CAJVPW010007471">
    <property type="protein sequence ID" value="CAG8581429.1"/>
    <property type="molecule type" value="Genomic_DNA"/>
</dbReference>
<name>A0ACA9MB25_9GLOM</name>
<accession>A0ACA9MB25</accession>
<gene>
    <name evidence="1" type="ORF">SPELUC_LOCUS6384</name>
</gene>
<organism evidence="1 2">
    <name type="scientific">Cetraspora pellucida</name>
    <dbReference type="NCBI Taxonomy" id="1433469"/>
    <lineage>
        <taxon>Eukaryota</taxon>
        <taxon>Fungi</taxon>
        <taxon>Fungi incertae sedis</taxon>
        <taxon>Mucoromycota</taxon>
        <taxon>Glomeromycotina</taxon>
        <taxon>Glomeromycetes</taxon>
        <taxon>Diversisporales</taxon>
        <taxon>Gigasporaceae</taxon>
        <taxon>Cetraspora</taxon>
    </lineage>
</organism>
<dbReference type="Proteomes" id="UP000789366">
    <property type="component" value="Unassembled WGS sequence"/>
</dbReference>
<protein>
    <submittedName>
        <fullName evidence="1">3264_t:CDS:1</fullName>
    </submittedName>
</protein>